<dbReference type="RefSeq" id="WP_324667579.1">
    <property type="nucleotide sequence ID" value="NZ_CP141614.1"/>
</dbReference>
<evidence type="ECO:0000256" key="1">
    <source>
        <dbReference type="ARBA" id="ARBA00010577"/>
    </source>
</evidence>
<name>A0ABZ1BKV3_9FIRM</name>
<evidence type="ECO:0000313" key="4">
    <source>
        <dbReference type="Proteomes" id="UP001333102"/>
    </source>
</evidence>
<keyword evidence="3" id="KW-0966">Cell projection</keyword>
<sequence>MVAGITSSTSSTEQTLGFEPAAQVSSQDFLRLLTVQLRYQNPLEPMKETEFVSQLAQFSQLEAQRDTSALMRQLLQLQTLQEAAGLLGRTVVLKPLDGGAPVQGTVERVKLVEGDVRLVVGGRDYSLYELVEVA</sequence>
<gene>
    <name evidence="3" type="ORF">VLY81_07675</name>
</gene>
<protein>
    <submittedName>
        <fullName evidence="3">Flagellar hook capping FlgD N-terminal domain-containing protein</fullName>
    </submittedName>
</protein>
<dbReference type="InterPro" id="IPR005648">
    <property type="entry name" value="FlgD"/>
</dbReference>
<comment type="similarity">
    <text evidence="1">Belongs to the FlgD family.</text>
</comment>
<keyword evidence="3" id="KW-0282">Flagellum</keyword>
<proteinExistence type="inferred from homology"/>
<keyword evidence="3" id="KW-0969">Cilium</keyword>
<evidence type="ECO:0000256" key="2">
    <source>
        <dbReference type="ARBA" id="ARBA00022795"/>
    </source>
</evidence>
<organism evidence="3 4">
    <name type="scientific">Geochorda subterranea</name>
    <dbReference type="NCBI Taxonomy" id="3109564"/>
    <lineage>
        <taxon>Bacteria</taxon>
        <taxon>Bacillati</taxon>
        <taxon>Bacillota</taxon>
        <taxon>Limnochordia</taxon>
        <taxon>Limnochordales</taxon>
        <taxon>Geochordaceae</taxon>
        <taxon>Geochorda</taxon>
    </lineage>
</organism>
<keyword evidence="4" id="KW-1185">Reference proteome</keyword>
<dbReference type="Pfam" id="PF03963">
    <property type="entry name" value="FlgD"/>
    <property type="match status" value="1"/>
</dbReference>
<dbReference type="Proteomes" id="UP001333102">
    <property type="component" value="Chromosome"/>
</dbReference>
<dbReference type="EMBL" id="CP141614">
    <property type="protein sequence ID" value="WRP13334.1"/>
    <property type="molecule type" value="Genomic_DNA"/>
</dbReference>
<evidence type="ECO:0000313" key="3">
    <source>
        <dbReference type="EMBL" id="WRP13334.1"/>
    </source>
</evidence>
<keyword evidence="2" id="KW-1005">Bacterial flagellum biogenesis</keyword>
<accession>A0ABZ1BKV3</accession>
<reference evidence="4" key="1">
    <citation type="submission" date="2023-12" db="EMBL/GenBank/DDBJ databases">
        <title>Novel isolates from deep terrestrial aquifers shed light on the physiology and ecology of the class Limnochordia.</title>
        <authorList>
            <person name="Karnachuk O.V."/>
            <person name="Lukina A.P."/>
            <person name="Avakyan M.R."/>
            <person name="Kadnikov V."/>
            <person name="Begmatov S."/>
            <person name="Beletsky A.V."/>
            <person name="Mardanov A.V."/>
            <person name="Ravin N.V."/>
        </authorList>
    </citation>
    <scope>NUCLEOTIDE SEQUENCE [LARGE SCALE GENOMIC DNA]</scope>
    <source>
        <strain evidence="4">LN</strain>
    </source>
</reference>